<comment type="caution">
    <text evidence="1">The sequence shown here is derived from an EMBL/GenBank/DDBJ whole genome shotgun (WGS) entry which is preliminary data.</text>
</comment>
<keyword evidence="2" id="KW-1185">Reference proteome</keyword>
<sequence length="136" mass="15139">MDVQSIRGKDETVATEARSELGIGIGEPPILPAGPVWVRVRLYKRPPQNMFVNGNRTRPKGKLLQASQSNSTEYTISMKPDTDNCLKFVLDALTGVGWMDDFQVCKLDAMKCYDSVAPFTGRTLIEFGSLDELVHF</sequence>
<dbReference type="InterPro" id="IPR008822">
    <property type="entry name" value="Endonuclease_RusA-like"/>
</dbReference>
<organism evidence="1 2">
    <name type="scientific">Seminavis robusta</name>
    <dbReference type="NCBI Taxonomy" id="568900"/>
    <lineage>
        <taxon>Eukaryota</taxon>
        <taxon>Sar</taxon>
        <taxon>Stramenopiles</taxon>
        <taxon>Ochrophyta</taxon>
        <taxon>Bacillariophyta</taxon>
        <taxon>Bacillariophyceae</taxon>
        <taxon>Bacillariophycidae</taxon>
        <taxon>Naviculales</taxon>
        <taxon>Naviculaceae</taxon>
        <taxon>Seminavis</taxon>
    </lineage>
</organism>
<dbReference type="GO" id="GO:0006281">
    <property type="term" value="P:DNA repair"/>
    <property type="evidence" value="ECO:0007669"/>
    <property type="project" value="InterPro"/>
</dbReference>
<proteinExistence type="predicted"/>
<evidence type="ECO:0000313" key="1">
    <source>
        <dbReference type="EMBL" id="CAB9501112.1"/>
    </source>
</evidence>
<name>A0A9N8DE45_9STRA</name>
<dbReference type="SUPFAM" id="SSF103084">
    <property type="entry name" value="Holliday junction resolvase RusA"/>
    <property type="match status" value="1"/>
</dbReference>
<dbReference type="GO" id="GO:0000287">
    <property type="term" value="F:magnesium ion binding"/>
    <property type="evidence" value="ECO:0007669"/>
    <property type="project" value="InterPro"/>
</dbReference>
<reference evidence="1" key="1">
    <citation type="submission" date="2020-06" db="EMBL/GenBank/DDBJ databases">
        <authorList>
            <consortium name="Plant Systems Biology data submission"/>
        </authorList>
    </citation>
    <scope>NUCLEOTIDE SEQUENCE</scope>
    <source>
        <strain evidence="1">D6</strain>
    </source>
</reference>
<gene>
    <name evidence="1" type="ORF">SEMRO_100_G051171.1</name>
</gene>
<dbReference type="OrthoDB" id="2441537at2759"/>
<dbReference type="AlphaFoldDB" id="A0A9N8DE45"/>
<dbReference type="InterPro" id="IPR036614">
    <property type="entry name" value="RusA-like_sf"/>
</dbReference>
<dbReference type="Gene3D" id="3.30.1330.70">
    <property type="entry name" value="Holliday junction resolvase RusA"/>
    <property type="match status" value="1"/>
</dbReference>
<accession>A0A9N8DE45</accession>
<dbReference type="Pfam" id="PF05866">
    <property type="entry name" value="RusA"/>
    <property type="match status" value="1"/>
</dbReference>
<dbReference type="EMBL" id="CAICTM010000099">
    <property type="protein sequence ID" value="CAB9501112.1"/>
    <property type="molecule type" value="Genomic_DNA"/>
</dbReference>
<dbReference type="Proteomes" id="UP001153069">
    <property type="component" value="Unassembled WGS sequence"/>
</dbReference>
<dbReference type="GO" id="GO:0006310">
    <property type="term" value="P:DNA recombination"/>
    <property type="evidence" value="ECO:0007669"/>
    <property type="project" value="InterPro"/>
</dbReference>
<protein>
    <submittedName>
        <fullName evidence="1">Uncharacterized protein</fullName>
    </submittedName>
</protein>
<evidence type="ECO:0000313" key="2">
    <source>
        <dbReference type="Proteomes" id="UP001153069"/>
    </source>
</evidence>